<sequence length="923" mass="103222">MIKCRRLCIAFLSIYTSLVFSESIPKGFENLFNMSESSLKLRNLDGTMSEPIVFFTSFDRIKLDVHDVNSMINLTRYLENNEINDEYKSIIIDDFITGVRDTSNCTGVLNECVIYPDTYEIVLNYNDKEVYLFVSPNVLNIESNGIQENKLYYDAKNEHNGIINSFDLYASDYSNQNSVISFNDKLTVGMPYGYLKTDFYLNNSESGSELYEAAYHLDVDSYLLKAGYFSYDPEVNTTDFLNGNTRISQSSITFGSSKNLLMGGDNSDKLLTFYAPTSGNVYIYRNARIIHQNVVKEGVHSIPYSSLPRGRYEVLLEVKSGSGVTTTTQTYQIYNNSSDSLPVGNADFALSSGLFKTNHYDNRMKSVNDIEGDPYAKGLVNYQLWPSFNLGMGGIASKQGTMFNLGGSYSLLDWGGSSEAVFRQFEDASHMNASISVPFLSLAYEQLNNQNRDLLASYMYGYADFSRVSLNTTYSFGHGQSIYAIYSINDDKLLDAIGTFTDQQYQLLSIGYTTPALLDSRLNVNLDVTDVRDEMSLSILWSIPLSTTIEAILGETSNTRGVAYLKTTLRKSNVIDSDSVATSLEVSNTYDRGINTIYQSMLASANGNTSYARGNISAHASTNGYYGINLGLSSTQVVANGDIYFTDKSSAAYAIVDVSIDHGLSNGQEIDEKGYFTLKKGGKRNRQFIVYDDQTIMPVEAYNEYKASFDSKSVDLYSTGTKQLDVYAQPGTVMSLSPKVSRTVSFISAFKNIAEKPVFGIECEGEGCIEVNKMSDGVYRVTVIEGLDFALTSKNTRCLLPYEFHSTNLMNFGQNYCLSIFDRSEPLLVDIDGRNLEVLFLGVYQESLALNSNIKLFESLGYQVIQKDIGQQKAIYIAQSPNDVKDSFNQHRKEISEIKRLAQKHYYTDSVEYYPITKTKNGD</sequence>
<dbReference type="InterPro" id="IPR032636">
    <property type="entry name" value="Pilus_assem_E-set-like_dom"/>
</dbReference>
<dbReference type="EMBL" id="AJYQ02000105">
    <property type="protein sequence ID" value="OEE33267.1"/>
    <property type="molecule type" value="Genomic_DNA"/>
</dbReference>
<protein>
    <recommendedName>
        <fullName evidence="6">Pilus assembly protein E-set like domain-containing protein</fullName>
    </recommendedName>
</protein>
<dbReference type="Proteomes" id="UP000094741">
    <property type="component" value="Unassembled WGS sequence"/>
</dbReference>
<organism evidence="4 5">
    <name type="scientific">Vibrio genomosp. F10 str. ZF-129</name>
    <dbReference type="NCBI Taxonomy" id="1187848"/>
    <lineage>
        <taxon>Bacteria</taxon>
        <taxon>Pseudomonadati</taxon>
        <taxon>Pseudomonadota</taxon>
        <taxon>Gammaproteobacteria</taxon>
        <taxon>Vibrionales</taxon>
        <taxon>Vibrionaceae</taxon>
        <taxon>Vibrio</taxon>
    </lineage>
</organism>
<evidence type="ECO:0000259" key="2">
    <source>
        <dbReference type="Pfam" id="PF15976"/>
    </source>
</evidence>
<feature type="domain" description="Pilus assembly protein C-terminal" evidence="2">
    <location>
        <begin position="730"/>
        <end position="817"/>
    </location>
</feature>
<keyword evidence="1" id="KW-0732">Signal</keyword>
<feature type="domain" description="Pilus assembly protein E-set like" evidence="3">
    <location>
        <begin position="271"/>
        <end position="330"/>
    </location>
</feature>
<dbReference type="eggNOG" id="COG3188">
    <property type="taxonomic scope" value="Bacteria"/>
</dbReference>
<dbReference type="Pfam" id="PF16967">
    <property type="entry name" value="TcfC"/>
    <property type="match status" value="1"/>
</dbReference>
<dbReference type="AlphaFoldDB" id="A0A1E5BDM9"/>
<accession>A0A1E5BDM9</accession>
<dbReference type="InterPro" id="IPR031917">
    <property type="entry name" value="Pilus_assem_C"/>
</dbReference>
<evidence type="ECO:0000313" key="4">
    <source>
        <dbReference type="EMBL" id="OEE33267.1"/>
    </source>
</evidence>
<dbReference type="OrthoDB" id="5869242at2"/>
<evidence type="ECO:0000259" key="3">
    <source>
        <dbReference type="Pfam" id="PF16967"/>
    </source>
</evidence>
<proteinExistence type="predicted"/>
<name>A0A1E5BDM9_9VIBR</name>
<evidence type="ECO:0000313" key="5">
    <source>
        <dbReference type="Proteomes" id="UP000094741"/>
    </source>
</evidence>
<dbReference type="RefSeq" id="WP_026027037.1">
    <property type="nucleotide sequence ID" value="NZ_AJYQ02000105.1"/>
</dbReference>
<reference evidence="4 5" key="1">
    <citation type="journal article" date="2012" name="Science">
        <title>Ecological populations of bacteria act as socially cohesive units of antibiotic production and resistance.</title>
        <authorList>
            <person name="Cordero O.X."/>
            <person name="Wildschutte H."/>
            <person name="Kirkup B."/>
            <person name="Proehl S."/>
            <person name="Ngo L."/>
            <person name="Hussain F."/>
            <person name="Le Roux F."/>
            <person name="Mincer T."/>
            <person name="Polz M.F."/>
        </authorList>
    </citation>
    <scope>NUCLEOTIDE SEQUENCE [LARGE SCALE GENOMIC DNA]</scope>
    <source>
        <strain evidence="4 5">ZF-129</strain>
    </source>
</reference>
<evidence type="ECO:0008006" key="6">
    <source>
        <dbReference type="Google" id="ProtNLM"/>
    </source>
</evidence>
<comment type="caution">
    <text evidence="4">The sequence shown here is derived from an EMBL/GenBank/DDBJ whole genome shotgun (WGS) entry which is preliminary data.</text>
</comment>
<evidence type="ECO:0000256" key="1">
    <source>
        <dbReference type="ARBA" id="ARBA00022729"/>
    </source>
</evidence>
<dbReference type="Pfam" id="PF15976">
    <property type="entry name" value="CooC_C"/>
    <property type="match status" value="1"/>
</dbReference>
<dbReference type="STRING" id="1187848.A1QO_09955"/>
<gene>
    <name evidence="4" type="ORF">A1QO_09955</name>
</gene>